<gene>
    <name evidence="3" type="ORF">EXY23_26325</name>
</gene>
<keyword evidence="1" id="KW-0472">Membrane</keyword>
<dbReference type="PANTHER" id="PTHR23028:SF53">
    <property type="entry name" value="ACYL_TRANSF_3 DOMAIN-CONTAINING PROTEIN"/>
    <property type="match status" value="1"/>
</dbReference>
<feature type="transmembrane region" description="Helical" evidence="1">
    <location>
        <begin position="42"/>
        <end position="64"/>
    </location>
</feature>
<protein>
    <submittedName>
        <fullName evidence="3">Acyltransferase</fullName>
    </submittedName>
</protein>
<proteinExistence type="predicted"/>
<sequence length="380" mass="42288">MAGKIPPAHAMDALTSMRFFAALHVMWFHYEFYFFKTRTVPLSLGYSGVTFFFLLSGFILSHRYHGVDFSVASQRAAYLVARVARIYPAYLVAVLLPLALLLPKFLRGGTDSGEWTMALVPVLAPLGLQSWVPGAACALNCPTWSVSNELFFYLVFPLVLPLVLARPRFWLGFILAYALAICLAYRALWPDHMQGLSDRNDSITQFMLFFPLSRLPEFLLGIVAFAFWQRRRGAVPTRMLLLLAVGGAALLLAFREAIPEIALHNGLTAMVWVPLILAGAGIRSGLLVRPPLIFLGRISYSLYLLHDPAFMLQRVADKHLLGGMLLPMPWLAAAVTTLLALGMAVACFFLVEEPGRRAIVTRWSAPAAWRERMRNPVPAP</sequence>
<feature type="transmembrane region" description="Helical" evidence="1">
    <location>
        <begin position="84"/>
        <end position="103"/>
    </location>
</feature>
<evidence type="ECO:0000313" key="3">
    <source>
        <dbReference type="EMBL" id="TCZ52253.1"/>
    </source>
</evidence>
<feature type="transmembrane region" description="Helical" evidence="1">
    <location>
        <begin position="169"/>
        <end position="188"/>
    </location>
</feature>
<feature type="transmembrane region" description="Helical" evidence="1">
    <location>
        <begin position="115"/>
        <end position="132"/>
    </location>
</feature>
<feature type="transmembrane region" description="Helical" evidence="1">
    <location>
        <begin position="261"/>
        <end position="280"/>
    </location>
</feature>
<accession>A0A4R4D251</accession>
<dbReference type="Proteomes" id="UP000295023">
    <property type="component" value="Unassembled WGS sequence"/>
</dbReference>
<dbReference type="Pfam" id="PF01757">
    <property type="entry name" value="Acyl_transf_3"/>
    <property type="match status" value="1"/>
</dbReference>
<comment type="caution">
    <text evidence="3">The sequence shown here is derived from an EMBL/GenBank/DDBJ whole genome shotgun (WGS) entry which is preliminary data.</text>
</comment>
<keyword evidence="1" id="KW-1133">Transmembrane helix</keyword>
<keyword evidence="3" id="KW-0808">Transferase</keyword>
<evidence type="ECO:0000313" key="4">
    <source>
        <dbReference type="Proteomes" id="UP000295023"/>
    </source>
</evidence>
<dbReference type="InterPro" id="IPR050879">
    <property type="entry name" value="Acyltransferase_3"/>
</dbReference>
<keyword evidence="4" id="KW-1185">Reference proteome</keyword>
<keyword evidence="1" id="KW-0812">Transmembrane</keyword>
<feature type="transmembrane region" description="Helical" evidence="1">
    <location>
        <begin position="144"/>
        <end position="164"/>
    </location>
</feature>
<dbReference type="AlphaFoldDB" id="A0A4R4D251"/>
<dbReference type="InterPro" id="IPR002656">
    <property type="entry name" value="Acyl_transf_3_dom"/>
</dbReference>
<dbReference type="EMBL" id="SKBM01000050">
    <property type="protein sequence ID" value="TCZ52253.1"/>
    <property type="molecule type" value="Genomic_DNA"/>
</dbReference>
<dbReference type="GO" id="GO:0016020">
    <property type="term" value="C:membrane"/>
    <property type="evidence" value="ECO:0007669"/>
    <property type="project" value="TreeGrafter"/>
</dbReference>
<dbReference type="GO" id="GO:0016747">
    <property type="term" value="F:acyltransferase activity, transferring groups other than amino-acyl groups"/>
    <property type="evidence" value="ECO:0007669"/>
    <property type="project" value="InterPro"/>
</dbReference>
<reference evidence="3 4" key="1">
    <citation type="submission" date="2019-03" db="EMBL/GenBank/DDBJ databases">
        <title>Paracraurococcus aquatilis NE82 genome sequence.</title>
        <authorList>
            <person name="Zhao Y."/>
            <person name="Du Z."/>
        </authorList>
    </citation>
    <scope>NUCLEOTIDE SEQUENCE [LARGE SCALE GENOMIC DNA]</scope>
    <source>
        <strain evidence="3 4">NE82</strain>
    </source>
</reference>
<evidence type="ECO:0000256" key="1">
    <source>
        <dbReference type="SAM" id="Phobius"/>
    </source>
</evidence>
<evidence type="ECO:0000259" key="2">
    <source>
        <dbReference type="Pfam" id="PF01757"/>
    </source>
</evidence>
<dbReference type="PANTHER" id="PTHR23028">
    <property type="entry name" value="ACETYLTRANSFERASE"/>
    <property type="match status" value="1"/>
</dbReference>
<dbReference type="OrthoDB" id="9796461at2"/>
<feature type="domain" description="Acyltransferase 3" evidence="2">
    <location>
        <begin position="13"/>
        <end position="346"/>
    </location>
</feature>
<organism evidence="3 4">
    <name type="scientific">Roseicella aquatilis</name>
    <dbReference type="NCBI Taxonomy" id="2527868"/>
    <lineage>
        <taxon>Bacteria</taxon>
        <taxon>Pseudomonadati</taxon>
        <taxon>Pseudomonadota</taxon>
        <taxon>Alphaproteobacteria</taxon>
        <taxon>Acetobacterales</taxon>
        <taxon>Roseomonadaceae</taxon>
        <taxon>Roseicella</taxon>
    </lineage>
</organism>
<feature type="transmembrane region" description="Helical" evidence="1">
    <location>
        <begin position="16"/>
        <end position="35"/>
    </location>
</feature>
<keyword evidence="3" id="KW-0012">Acyltransferase</keyword>
<name>A0A4R4D251_9PROT</name>
<feature type="transmembrane region" description="Helical" evidence="1">
    <location>
        <begin position="239"/>
        <end position="255"/>
    </location>
</feature>
<feature type="transmembrane region" description="Helical" evidence="1">
    <location>
        <begin position="330"/>
        <end position="351"/>
    </location>
</feature>
<feature type="transmembrane region" description="Helical" evidence="1">
    <location>
        <begin position="208"/>
        <end position="227"/>
    </location>
</feature>
<dbReference type="GO" id="GO:0000271">
    <property type="term" value="P:polysaccharide biosynthetic process"/>
    <property type="evidence" value="ECO:0007669"/>
    <property type="project" value="TreeGrafter"/>
</dbReference>